<sequence>QGPFQSPHALKTHQAQWCKECSDDAAGQDAAEQDTSRLSSSQANTALKLDAQGIMMDTFTKLRTYHNATDGAIAEIKTMLAELHKLTECHLERAQPDDLFSAITPVQEALDDIRSKYLEDKQRERDQPSLRPQKRVLGTRRQVIDDHSSREFEDVVYDMPLKETLERVLKHNALVLTDIMKASELWEAAAAVAPANVVFSDFYHGHAFKTHRGFSSAAPDTAALCVAVILSVRPEHRLSLHNIHLATIAMENHIAWYGAERVVSGGDDNGSWENSTSFAAQMRRLYASLSSIAAVPEVMLPS</sequence>
<accession>A0A0M0K464</accession>
<evidence type="ECO:0000313" key="1">
    <source>
        <dbReference type="EMBL" id="KOO33397.1"/>
    </source>
</evidence>
<reference evidence="2" key="1">
    <citation type="journal article" date="2015" name="PLoS Genet.">
        <title>Genome Sequence and Transcriptome Analyses of Chrysochromulina tobin: Metabolic Tools for Enhanced Algal Fitness in the Prominent Order Prymnesiales (Haptophyceae).</title>
        <authorList>
            <person name="Hovde B.T."/>
            <person name="Deodato C.R."/>
            <person name="Hunsperger H.M."/>
            <person name="Ryken S.A."/>
            <person name="Yost W."/>
            <person name="Jha R.K."/>
            <person name="Patterson J."/>
            <person name="Monnat R.J. Jr."/>
            <person name="Barlow S.B."/>
            <person name="Starkenburg S.R."/>
            <person name="Cattolico R.A."/>
        </authorList>
    </citation>
    <scope>NUCLEOTIDE SEQUENCE</scope>
    <source>
        <strain evidence="2">CCMP291</strain>
    </source>
</reference>
<protein>
    <submittedName>
        <fullName evidence="1">Uncharacterized protein</fullName>
    </submittedName>
</protein>
<organism evidence="1 2">
    <name type="scientific">Chrysochromulina tobinii</name>
    <dbReference type="NCBI Taxonomy" id="1460289"/>
    <lineage>
        <taxon>Eukaryota</taxon>
        <taxon>Haptista</taxon>
        <taxon>Haptophyta</taxon>
        <taxon>Prymnesiophyceae</taxon>
        <taxon>Prymnesiales</taxon>
        <taxon>Chrysochromulinaceae</taxon>
        <taxon>Chrysochromulina</taxon>
    </lineage>
</organism>
<dbReference type="EMBL" id="JWZX01001528">
    <property type="protein sequence ID" value="KOO33397.1"/>
    <property type="molecule type" value="Genomic_DNA"/>
</dbReference>
<comment type="caution">
    <text evidence="1">The sequence shown here is derived from an EMBL/GenBank/DDBJ whole genome shotgun (WGS) entry which is preliminary data.</text>
</comment>
<gene>
    <name evidence="1" type="ORF">Ctob_016134</name>
</gene>
<proteinExistence type="predicted"/>
<name>A0A0M0K464_9EUKA</name>
<dbReference type="Proteomes" id="UP000037460">
    <property type="component" value="Unassembled WGS sequence"/>
</dbReference>
<dbReference type="AlphaFoldDB" id="A0A0M0K464"/>
<evidence type="ECO:0000313" key="2">
    <source>
        <dbReference type="Proteomes" id="UP000037460"/>
    </source>
</evidence>
<keyword evidence="2" id="KW-1185">Reference proteome</keyword>
<feature type="non-terminal residue" evidence="1">
    <location>
        <position position="1"/>
    </location>
</feature>